<dbReference type="PANTHER" id="PTHR10869">
    <property type="entry name" value="PROLYL 4-HYDROXYLASE ALPHA SUBUNIT"/>
    <property type="match status" value="1"/>
</dbReference>
<evidence type="ECO:0000256" key="2">
    <source>
        <dbReference type="ARBA" id="ARBA00022723"/>
    </source>
</evidence>
<dbReference type="Proteomes" id="UP001189429">
    <property type="component" value="Unassembled WGS sequence"/>
</dbReference>
<proteinExistence type="predicted"/>
<comment type="caution">
    <text evidence="8">The sequence shown here is derived from an EMBL/GenBank/DDBJ whole genome shotgun (WGS) entry which is preliminary data.</text>
</comment>
<sequence length="601" mass="62833">MPGSLLAATLRAALAACFLVARHAAGGPAPDRLVVLNAAAEELGLEWLRAGPGDEGDAVDLGNIPAGSAGEPSAHTLDTAAGHAFRVGGSGGPMAVHLGDLNVLAVGRGASGGLDVELLGPQQLEPVAAGTRGARSPRLGVSLASVLDKLSERWPPQGAGPPPAVARGGGALPDEALVVVVPAGAGRLELRRLPPGLPSEGASGGELWDSSSLVAALEAAAGEAAATAVVSARKGEVFYLASGASSASQTFLYPGELALVAAAWAGGRLEAELLGEDDLKIFLSDVAARCAEDEGVPRGPEAQAAAWQGYECLRDRARLPRTGVLLPEHEGRALLGKLWSSWDHWLLCSYQRASEPLRSIDINVTSFEGGGPEVLRAQVLREDPLVLAVRDFVGAGVCGELSAEAGTNQLEQATVGGSGSTQLSRSRRTLTANLWPDLEDPDSALTRVALRFFEFARAAVGLAAGAEGQEPVNWLFYKPGYEYRPHCDGPCGTRHVKTGKRVASSLLYCAAADEGGGTVFPRDRLKFEPSPGSFLLFSYNPDPRSLSTHAACPVLRGQKTTATQWYREGVSAEVNWDVHENWGSFPRPKSRKRAGTTRKEL</sequence>
<keyword evidence="3" id="KW-0223">Dioxygenase</keyword>
<dbReference type="Pfam" id="PF13640">
    <property type="entry name" value="2OG-FeII_Oxy_3"/>
    <property type="match status" value="1"/>
</dbReference>
<keyword evidence="6" id="KW-0732">Signal</keyword>
<protein>
    <recommendedName>
        <fullName evidence="7">Fe2OG dioxygenase domain-containing protein</fullName>
    </recommendedName>
</protein>
<comment type="cofactor">
    <cofactor evidence="1">
        <name>L-ascorbate</name>
        <dbReference type="ChEBI" id="CHEBI:38290"/>
    </cofactor>
</comment>
<feature type="chain" id="PRO_5046099390" description="Fe2OG dioxygenase domain-containing protein" evidence="6">
    <location>
        <begin position="16"/>
        <end position="601"/>
    </location>
</feature>
<reference evidence="8" key="1">
    <citation type="submission" date="2023-10" db="EMBL/GenBank/DDBJ databases">
        <authorList>
            <person name="Chen Y."/>
            <person name="Shah S."/>
            <person name="Dougan E. K."/>
            <person name="Thang M."/>
            <person name="Chan C."/>
        </authorList>
    </citation>
    <scope>NUCLEOTIDE SEQUENCE [LARGE SCALE GENOMIC DNA]</scope>
</reference>
<evidence type="ECO:0000256" key="3">
    <source>
        <dbReference type="ARBA" id="ARBA00022964"/>
    </source>
</evidence>
<name>A0ABN9T9C1_9DINO</name>
<dbReference type="InterPro" id="IPR044862">
    <property type="entry name" value="Pro_4_hyd_alph_FE2OG_OXY"/>
</dbReference>
<evidence type="ECO:0000256" key="1">
    <source>
        <dbReference type="ARBA" id="ARBA00001961"/>
    </source>
</evidence>
<feature type="signal peptide" evidence="6">
    <location>
        <begin position="1"/>
        <end position="15"/>
    </location>
</feature>
<keyword evidence="5" id="KW-0408">Iron</keyword>
<dbReference type="InterPro" id="IPR006620">
    <property type="entry name" value="Pro_4_hyd_alph"/>
</dbReference>
<accession>A0ABN9T9C1</accession>
<feature type="domain" description="Fe2OG dioxygenase" evidence="7">
    <location>
        <begin position="468"/>
        <end position="568"/>
    </location>
</feature>
<evidence type="ECO:0000313" key="9">
    <source>
        <dbReference type="Proteomes" id="UP001189429"/>
    </source>
</evidence>
<dbReference type="Gene3D" id="2.60.120.620">
    <property type="entry name" value="q2cbj1_9rhob like domain"/>
    <property type="match status" value="1"/>
</dbReference>
<evidence type="ECO:0000259" key="7">
    <source>
        <dbReference type="PROSITE" id="PS51471"/>
    </source>
</evidence>
<evidence type="ECO:0000256" key="4">
    <source>
        <dbReference type="ARBA" id="ARBA00023002"/>
    </source>
</evidence>
<evidence type="ECO:0000313" key="8">
    <source>
        <dbReference type="EMBL" id="CAK0841739.1"/>
    </source>
</evidence>
<keyword evidence="2" id="KW-0479">Metal-binding</keyword>
<evidence type="ECO:0000256" key="5">
    <source>
        <dbReference type="ARBA" id="ARBA00023004"/>
    </source>
</evidence>
<dbReference type="EMBL" id="CAUYUJ010014480">
    <property type="protein sequence ID" value="CAK0841739.1"/>
    <property type="molecule type" value="Genomic_DNA"/>
</dbReference>
<keyword evidence="4" id="KW-0560">Oxidoreductase</keyword>
<organism evidence="8 9">
    <name type="scientific">Prorocentrum cordatum</name>
    <dbReference type="NCBI Taxonomy" id="2364126"/>
    <lineage>
        <taxon>Eukaryota</taxon>
        <taxon>Sar</taxon>
        <taxon>Alveolata</taxon>
        <taxon>Dinophyceae</taxon>
        <taxon>Prorocentrales</taxon>
        <taxon>Prorocentraceae</taxon>
        <taxon>Prorocentrum</taxon>
    </lineage>
</organism>
<dbReference type="PROSITE" id="PS51471">
    <property type="entry name" value="FE2OG_OXY"/>
    <property type="match status" value="1"/>
</dbReference>
<evidence type="ECO:0000256" key="6">
    <source>
        <dbReference type="SAM" id="SignalP"/>
    </source>
</evidence>
<dbReference type="InterPro" id="IPR005123">
    <property type="entry name" value="Oxoglu/Fe-dep_dioxygenase_dom"/>
</dbReference>
<dbReference type="InterPro" id="IPR045054">
    <property type="entry name" value="P4HA-like"/>
</dbReference>
<gene>
    <name evidence="8" type="ORF">PCOR1329_LOCUS36871</name>
</gene>
<dbReference type="PANTHER" id="PTHR10869:SF226">
    <property type="entry name" value="PROLYL 4-HYDROXYLASE ALPHA SUBUNIT DOMAIN-CONTAINING PROTEIN"/>
    <property type="match status" value="1"/>
</dbReference>
<keyword evidence="9" id="KW-1185">Reference proteome</keyword>
<dbReference type="SMART" id="SM00702">
    <property type="entry name" value="P4Hc"/>
    <property type="match status" value="1"/>
</dbReference>